<dbReference type="HOGENOM" id="CLU_015605_0_0_1"/>
<dbReference type="Proteomes" id="UP000005222">
    <property type="component" value="Chromosome L"/>
</dbReference>
<dbReference type="InterPro" id="IPR024545">
    <property type="entry name" value="Mto1-like_Mto2p-bd"/>
</dbReference>
<accession>G8YAA4</accession>
<dbReference type="FunCoup" id="G8YAA4">
    <property type="interactions" value="2295"/>
</dbReference>
<name>G8YAA4_PICSO</name>
<feature type="coiled-coil region" evidence="1">
    <location>
        <begin position="392"/>
        <end position="426"/>
    </location>
</feature>
<dbReference type="EMBL" id="FO082049">
    <property type="protein sequence ID" value="CCE83487.1"/>
    <property type="molecule type" value="Genomic_DNA"/>
</dbReference>
<feature type="compositionally biased region" description="Polar residues" evidence="2">
    <location>
        <begin position="37"/>
        <end position="47"/>
    </location>
</feature>
<reference evidence="4" key="1">
    <citation type="submission" date="2011-10" db="EMBL/GenBank/DDBJ databases">
        <authorList>
            <person name="Genoscope - CEA"/>
        </authorList>
    </citation>
    <scope>NUCLEOTIDE SEQUENCE</scope>
</reference>
<dbReference type="Pfam" id="PF12808">
    <property type="entry name" value="Mto2_bdg"/>
    <property type="match status" value="1"/>
</dbReference>
<dbReference type="eggNOG" id="ENOG502R9Z8">
    <property type="taxonomic scope" value="Eukaryota"/>
</dbReference>
<dbReference type="Proteomes" id="UP000005222">
    <property type="component" value="Chromosome K"/>
</dbReference>
<evidence type="ECO:0000313" key="4">
    <source>
        <dbReference type="EMBL" id="CCE83487.1"/>
    </source>
</evidence>
<dbReference type="OMA" id="RKYNTER"/>
<feature type="compositionally biased region" description="Basic and acidic residues" evidence="2">
    <location>
        <begin position="253"/>
        <end position="271"/>
    </location>
</feature>
<evidence type="ECO:0000256" key="2">
    <source>
        <dbReference type="SAM" id="MobiDB-lite"/>
    </source>
</evidence>
<evidence type="ECO:0000313" key="6">
    <source>
        <dbReference type="Proteomes" id="UP000005222"/>
    </source>
</evidence>
<keyword evidence="6" id="KW-1185">Reference proteome</keyword>
<sequence>MDESKDSVVSQDNPGTSEIEGIEEKRSHILGSKAEDFSQQSFSTNDNSSFEPSAESSPFISNPEVSELDTREIDLSPNKSSQQSMDNQPSPKHFSPDSSQNETHFNKNASYSFASESLVNDTAEQLEHDLNIDSDFKINNRNIRATNDTPWKNLRSSNLFSPVKSKVEDRLSQNYRPFSKDYSSGIPVSQEASSSSRIEDLERQITGYRIQIKFFKEFLQYLINKTEKSNGNSQIDINELTHFQNDLNFFSPSKHDGQKSTESKVNDDQDRNMDSYNELLKLNDDLYSSLEDFQGKLQNKEIALRHNLETSKECLDISRKIATTLLTKGIDDDVKQFLTKEINSQQDGNPDSVLNLLETINEVVVKSFNEQIKGGNSYPSPPPSHPKTEIDLTKYETELRELSTILDDLQNDFKAYKEDTAKIEDNFKKELESMSNVNDIYQEIYKKFDSLCVEMDSIKDSNYSKELNDLKDENRKLRLIRDKVNEQLEHYQVTIDELKREVGDFKKQDNIGSERSFDTLAASSLTNEDKLKDELIASQKEITRLYLELEDVNKQHHQLKEESSKVISNLNAQLRRTKENSRSQSFYKENIEQLKYDLSSAIEEQRMLKAEKIRLSYKVEALANDKLSLQETIQSLNDKIASSTTISSSIDNTRYDSSSIRLAKELHNSLYEVFAFDAKEFSKLFKSFTKIADDSSLTDPKRKIDLLGKKISEMRLPERDIESLDTASLMEMHRAVFQYFARAVDIIVNDHIKVLLKENGEDSQAKLYIQKLQERIEELSQHNDRLSQQLDEYENSSNSHSTDNAYSPRSKLRIIELSNRWKAEREARAYENKEFRKRINELMVENDRLRRQFELDE</sequence>
<feature type="coiled-coil region" evidence="1">
    <location>
        <begin position="542"/>
        <end position="639"/>
    </location>
</feature>
<feature type="compositionally biased region" description="Polar residues" evidence="2">
    <location>
        <begin position="7"/>
        <end position="16"/>
    </location>
</feature>
<feature type="region of interest" description="Disordered" evidence="2">
    <location>
        <begin position="1"/>
        <end position="104"/>
    </location>
</feature>
<dbReference type="OrthoDB" id="4052563at2759"/>
<dbReference type="EMBL" id="FO082048">
    <property type="protein sequence ID" value="CCE84518.1"/>
    <property type="molecule type" value="Genomic_DNA"/>
</dbReference>
<feature type="coiled-coil region" evidence="1">
    <location>
        <begin position="467"/>
        <end position="508"/>
    </location>
</feature>
<evidence type="ECO:0000259" key="3">
    <source>
        <dbReference type="Pfam" id="PF12808"/>
    </source>
</evidence>
<dbReference type="InParanoid" id="G8YAA4"/>
<feature type="coiled-coil region" evidence="1">
    <location>
        <begin position="769"/>
        <end position="803"/>
    </location>
</feature>
<feature type="region of interest" description="Disordered" evidence="2">
    <location>
        <begin position="250"/>
        <end position="271"/>
    </location>
</feature>
<proteinExistence type="predicted"/>
<protein>
    <submittedName>
        <fullName evidence="4">Piso0_004063 protein</fullName>
    </submittedName>
</protein>
<dbReference type="STRING" id="559304.G8YAA4"/>
<evidence type="ECO:0000256" key="1">
    <source>
        <dbReference type="SAM" id="Coils"/>
    </source>
</evidence>
<feature type="compositionally biased region" description="Low complexity" evidence="2">
    <location>
        <begin position="48"/>
        <end position="61"/>
    </location>
</feature>
<feature type="domain" description="Mto1-like Mto2p-binding" evidence="3">
    <location>
        <begin position="813"/>
        <end position="856"/>
    </location>
</feature>
<evidence type="ECO:0000313" key="5">
    <source>
        <dbReference type="EMBL" id="CCE84518.1"/>
    </source>
</evidence>
<organism evidence="4 6">
    <name type="scientific">Pichia sorbitophila (strain ATCC MYA-4447 / BCRC 22081 / CBS 7064 / NBRC 10061 / NRRL Y-12695)</name>
    <name type="common">Hybrid yeast</name>
    <dbReference type="NCBI Taxonomy" id="559304"/>
    <lineage>
        <taxon>Eukaryota</taxon>
        <taxon>Fungi</taxon>
        <taxon>Dikarya</taxon>
        <taxon>Ascomycota</taxon>
        <taxon>Saccharomycotina</taxon>
        <taxon>Pichiomycetes</taxon>
        <taxon>Debaryomycetaceae</taxon>
        <taxon>Millerozyma</taxon>
    </lineage>
</organism>
<feature type="compositionally biased region" description="Polar residues" evidence="2">
    <location>
        <begin position="77"/>
        <end position="104"/>
    </location>
</feature>
<dbReference type="AlphaFoldDB" id="G8YAA4"/>
<reference evidence="6" key="2">
    <citation type="journal article" date="2012" name="G3 (Bethesda)">
        <title>Pichia sorbitophila, an interspecies yeast hybrid reveals early steps of genome resolution following polyploidization.</title>
        <authorList>
            <person name="Leh Louis V."/>
            <person name="Despons L."/>
            <person name="Friedrich A."/>
            <person name="Martin T."/>
            <person name="Durrens P."/>
            <person name="Casaregola S."/>
            <person name="Neuveglise C."/>
            <person name="Fairhead C."/>
            <person name="Marck C."/>
            <person name="Cruz J.A."/>
            <person name="Straub M.L."/>
            <person name="Kugler V."/>
            <person name="Sacerdot C."/>
            <person name="Uzunov Z."/>
            <person name="Thierry A."/>
            <person name="Weiss S."/>
            <person name="Bleykasten C."/>
            <person name="De Montigny J."/>
            <person name="Jacques N."/>
            <person name="Jung P."/>
            <person name="Lemaire M."/>
            <person name="Mallet S."/>
            <person name="Morel G."/>
            <person name="Richard G.F."/>
            <person name="Sarkar A."/>
            <person name="Savel G."/>
            <person name="Schacherer J."/>
            <person name="Seret M.L."/>
            <person name="Talla E."/>
            <person name="Samson G."/>
            <person name="Jubin C."/>
            <person name="Poulain J."/>
            <person name="Vacherie B."/>
            <person name="Barbe V."/>
            <person name="Pelletier E."/>
            <person name="Sherman D.J."/>
            <person name="Westhof E."/>
            <person name="Weissenbach J."/>
            <person name="Baret P.V."/>
            <person name="Wincker P."/>
            <person name="Gaillardin C."/>
            <person name="Dujon B."/>
            <person name="Souciet J.L."/>
        </authorList>
    </citation>
    <scope>NUCLEOTIDE SEQUENCE [LARGE SCALE GENOMIC DNA]</scope>
    <source>
        <strain evidence="6">ATCC MYA-4447 / BCRC 22081 / CBS 7064 / NBRC 10061 / NRRL Y-12695</strain>
    </source>
</reference>
<keyword evidence="1" id="KW-0175">Coiled coil</keyword>
<gene>
    <name evidence="4" type="primary">Piso0_004063</name>
    <name evidence="4" type="ORF">GNLVRS01_PISO0K08634g</name>
    <name evidence="5" type="ORF">GNLVRS01_PISO0L08635g</name>
</gene>